<reference evidence="3 4" key="1">
    <citation type="journal article" date="2011" name="Proc. Natl. Acad. Sci. U.S.A.">
        <title>Genome and transcriptome analyses of the mountain pine beetle-fungal symbiont Grosmannia clavigera, a lodgepole pine pathogen.</title>
        <authorList>
            <person name="DiGuistini S."/>
            <person name="Wang Y."/>
            <person name="Liao N.Y."/>
            <person name="Taylor G."/>
            <person name="Tanguay P."/>
            <person name="Feau N."/>
            <person name="Henrissat B."/>
            <person name="Chan S.K."/>
            <person name="Hesse-Orce U."/>
            <person name="Alamouti S.M."/>
            <person name="Tsui C.K.M."/>
            <person name="Docking R.T."/>
            <person name="Levasseur A."/>
            <person name="Haridas S."/>
            <person name="Robertson G."/>
            <person name="Birol I."/>
            <person name="Holt R.A."/>
            <person name="Marra M.A."/>
            <person name="Hamelin R.C."/>
            <person name="Hirst M."/>
            <person name="Jones S.J.M."/>
            <person name="Bohlmann J."/>
            <person name="Breuil C."/>
        </authorList>
    </citation>
    <scope>NUCLEOTIDE SEQUENCE [LARGE SCALE GENOMIC DNA]</scope>
    <source>
        <strain evidence="4">kw1407 / UAMH 11150</strain>
    </source>
</reference>
<gene>
    <name evidence="3" type="ORF">CMQ_416</name>
</gene>
<dbReference type="HOGENOM" id="CLU_071628_0_0_1"/>
<dbReference type="RefSeq" id="XP_014172970.1">
    <property type="nucleotide sequence ID" value="XM_014317495.1"/>
</dbReference>
<name>F0XDX4_GROCL</name>
<protein>
    <submittedName>
        <fullName evidence="3">Uncharacterized protein</fullName>
    </submittedName>
</protein>
<dbReference type="OrthoDB" id="5426294at2759"/>
<dbReference type="EMBL" id="GL629765">
    <property type="protein sequence ID" value="EFX03488.1"/>
    <property type="molecule type" value="Genomic_DNA"/>
</dbReference>
<dbReference type="eggNOG" id="ENOG502S9S8">
    <property type="taxonomic scope" value="Eukaryota"/>
</dbReference>
<dbReference type="GeneID" id="25977340"/>
<proteinExistence type="predicted"/>
<keyword evidence="2" id="KW-0732">Signal</keyword>
<evidence type="ECO:0000256" key="2">
    <source>
        <dbReference type="SAM" id="SignalP"/>
    </source>
</evidence>
<sequence>MKTATFTLVASAAAFASAQVTYNSSTGAFTCAKPDVAYCAGDSLKTDIIIRCDASGVGQPGRCSDNLDGEPPVGNTPSLCWQANNSSGEAACEKNCVVYGGSGNYDGTFTLPASDCTPTYTASATDVASSAEPTSVTESSSAWSVITTRTSCSSAVPALATGGATQSSNVTIVGTGSGSGSAPGTATVGASSKTPVGPTSSAGASVVPVSGASINKAGGMLAAVGFLAAYFM</sequence>
<feature type="chain" id="PRO_5003259892" evidence="2">
    <location>
        <begin position="19"/>
        <end position="232"/>
    </location>
</feature>
<feature type="compositionally biased region" description="Low complexity" evidence="1">
    <location>
        <begin position="182"/>
        <end position="192"/>
    </location>
</feature>
<dbReference type="STRING" id="655863.F0XDX4"/>
<evidence type="ECO:0000256" key="1">
    <source>
        <dbReference type="SAM" id="MobiDB-lite"/>
    </source>
</evidence>
<evidence type="ECO:0000313" key="4">
    <source>
        <dbReference type="Proteomes" id="UP000007796"/>
    </source>
</evidence>
<feature type="signal peptide" evidence="2">
    <location>
        <begin position="1"/>
        <end position="18"/>
    </location>
</feature>
<feature type="region of interest" description="Disordered" evidence="1">
    <location>
        <begin position="175"/>
        <end position="202"/>
    </location>
</feature>
<organism evidence="4">
    <name type="scientific">Grosmannia clavigera (strain kw1407 / UAMH 11150)</name>
    <name type="common">Blue stain fungus</name>
    <name type="synonym">Graphiocladiella clavigera</name>
    <dbReference type="NCBI Taxonomy" id="655863"/>
    <lineage>
        <taxon>Eukaryota</taxon>
        <taxon>Fungi</taxon>
        <taxon>Dikarya</taxon>
        <taxon>Ascomycota</taxon>
        <taxon>Pezizomycotina</taxon>
        <taxon>Sordariomycetes</taxon>
        <taxon>Sordariomycetidae</taxon>
        <taxon>Ophiostomatales</taxon>
        <taxon>Ophiostomataceae</taxon>
        <taxon>Leptographium</taxon>
    </lineage>
</organism>
<keyword evidence="4" id="KW-1185">Reference proteome</keyword>
<dbReference type="Proteomes" id="UP000007796">
    <property type="component" value="Unassembled WGS sequence"/>
</dbReference>
<dbReference type="InParanoid" id="F0XDX4"/>
<dbReference type="AlphaFoldDB" id="F0XDX4"/>
<accession>F0XDX4</accession>
<evidence type="ECO:0000313" key="3">
    <source>
        <dbReference type="EMBL" id="EFX03488.1"/>
    </source>
</evidence>